<keyword evidence="3" id="KW-1185">Reference proteome</keyword>
<proteinExistence type="predicted"/>
<evidence type="ECO:0000313" key="3">
    <source>
        <dbReference type="Proteomes" id="UP000287033"/>
    </source>
</evidence>
<name>A0A401TQF1_CHIPU</name>
<sequence>GAKVSTLRRSPLFLRSCVDCLNKWDSFHRLRRSVLYDLLPHPSPHRGLPQPQDQGEILRSDCVT</sequence>
<evidence type="ECO:0000256" key="1">
    <source>
        <dbReference type="SAM" id="MobiDB-lite"/>
    </source>
</evidence>
<reference evidence="2 3" key="1">
    <citation type="journal article" date="2018" name="Nat. Ecol. Evol.">
        <title>Shark genomes provide insights into elasmobranch evolution and the origin of vertebrates.</title>
        <authorList>
            <person name="Hara Y"/>
            <person name="Yamaguchi K"/>
            <person name="Onimaru K"/>
            <person name="Kadota M"/>
            <person name="Koyanagi M"/>
            <person name="Keeley SD"/>
            <person name="Tatsumi K"/>
            <person name="Tanaka K"/>
            <person name="Motone F"/>
            <person name="Kageyama Y"/>
            <person name="Nozu R"/>
            <person name="Adachi N"/>
            <person name="Nishimura O"/>
            <person name="Nakagawa R"/>
            <person name="Tanegashima C"/>
            <person name="Kiyatake I"/>
            <person name="Matsumoto R"/>
            <person name="Murakumo K"/>
            <person name="Nishida K"/>
            <person name="Terakita A"/>
            <person name="Kuratani S"/>
            <person name="Sato K"/>
            <person name="Hyodo S Kuraku.S."/>
        </authorList>
    </citation>
    <scope>NUCLEOTIDE SEQUENCE [LARGE SCALE GENOMIC DNA]</scope>
</reference>
<gene>
    <name evidence="2" type="ORF">chiPu_0028981</name>
</gene>
<dbReference type="Proteomes" id="UP000287033">
    <property type="component" value="Unassembled WGS sequence"/>
</dbReference>
<organism evidence="2 3">
    <name type="scientific">Chiloscyllium punctatum</name>
    <name type="common">Brownbanded bambooshark</name>
    <name type="synonym">Hemiscyllium punctatum</name>
    <dbReference type="NCBI Taxonomy" id="137246"/>
    <lineage>
        <taxon>Eukaryota</taxon>
        <taxon>Metazoa</taxon>
        <taxon>Chordata</taxon>
        <taxon>Craniata</taxon>
        <taxon>Vertebrata</taxon>
        <taxon>Chondrichthyes</taxon>
        <taxon>Elasmobranchii</taxon>
        <taxon>Galeomorphii</taxon>
        <taxon>Galeoidea</taxon>
        <taxon>Orectolobiformes</taxon>
        <taxon>Hemiscylliidae</taxon>
        <taxon>Chiloscyllium</taxon>
    </lineage>
</organism>
<dbReference type="EMBL" id="BEZZ01145428">
    <property type="protein sequence ID" value="GCC44839.1"/>
    <property type="molecule type" value="Genomic_DNA"/>
</dbReference>
<feature type="region of interest" description="Disordered" evidence="1">
    <location>
        <begin position="41"/>
        <end position="64"/>
    </location>
</feature>
<comment type="caution">
    <text evidence="2">The sequence shown here is derived from an EMBL/GenBank/DDBJ whole genome shotgun (WGS) entry which is preliminary data.</text>
</comment>
<dbReference type="AlphaFoldDB" id="A0A401TQF1"/>
<protein>
    <submittedName>
        <fullName evidence="2">Uncharacterized protein</fullName>
    </submittedName>
</protein>
<evidence type="ECO:0000313" key="2">
    <source>
        <dbReference type="EMBL" id="GCC44839.1"/>
    </source>
</evidence>
<feature type="non-terminal residue" evidence="2">
    <location>
        <position position="1"/>
    </location>
</feature>
<accession>A0A401TQF1</accession>